<dbReference type="EMBL" id="KZ857438">
    <property type="protein sequence ID" value="RDX45361.1"/>
    <property type="molecule type" value="Genomic_DNA"/>
</dbReference>
<dbReference type="SUPFAM" id="SSF47616">
    <property type="entry name" value="GST C-terminal domain-like"/>
    <property type="match status" value="1"/>
</dbReference>
<protein>
    <submittedName>
        <fullName evidence="2">Glutathione S-transferase C-terminal-like protein</fullName>
    </submittedName>
</protein>
<dbReference type="Gene3D" id="1.20.1050.10">
    <property type="match status" value="1"/>
</dbReference>
<evidence type="ECO:0000313" key="2">
    <source>
        <dbReference type="EMBL" id="RDX45361.1"/>
    </source>
</evidence>
<keyword evidence="3" id="KW-1185">Reference proteome</keyword>
<gene>
    <name evidence="2" type="ORF">OH76DRAFT_1357910</name>
</gene>
<dbReference type="SFLD" id="SFLDG00358">
    <property type="entry name" value="Main_(cytGST)"/>
    <property type="match status" value="1"/>
</dbReference>
<dbReference type="SFLD" id="SFLDS00019">
    <property type="entry name" value="Glutathione_Transferase_(cytos"/>
    <property type="match status" value="1"/>
</dbReference>
<dbReference type="InterPro" id="IPR005442">
    <property type="entry name" value="GST_omega"/>
</dbReference>
<dbReference type="PRINTS" id="PR01625">
    <property type="entry name" value="GSTRNSFRASEO"/>
</dbReference>
<evidence type="ECO:0000259" key="1">
    <source>
        <dbReference type="PROSITE" id="PS50404"/>
    </source>
</evidence>
<dbReference type="PROSITE" id="PS50404">
    <property type="entry name" value="GST_NTER"/>
    <property type="match status" value="1"/>
</dbReference>
<dbReference type="GO" id="GO:0098754">
    <property type="term" value="P:detoxification"/>
    <property type="evidence" value="ECO:0007669"/>
    <property type="project" value="UniProtKB-ARBA"/>
</dbReference>
<dbReference type="Gene3D" id="3.40.30.10">
    <property type="entry name" value="Glutaredoxin"/>
    <property type="match status" value="1"/>
</dbReference>
<accession>A0A371CYK1</accession>
<dbReference type="SUPFAM" id="SSF52833">
    <property type="entry name" value="Thioredoxin-like"/>
    <property type="match status" value="1"/>
</dbReference>
<dbReference type="InterPro" id="IPR036282">
    <property type="entry name" value="Glutathione-S-Trfase_C_sf"/>
</dbReference>
<dbReference type="GO" id="GO:0005737">
    <property type="term" value="C:cytoplasm"/>
    <property type="evidence" value="ECO:0007669"/>
    <property type="project" value="InterPro"/>
</dbReference>
<organism evidence="2 3">
    <name type="scientific">Lentinus brumalis</name>
    <dbReference type="NCBI Taxonomy" id="2498619"/>
    <lineage>
        <taxon>Eukaryota</taxon>
        <taxon>Fungi</taxon>
        <taxon>Dikarya</taxon>
        <taxon>Basidiomycota</taxon>
        <taxon>Agaricomycotina</taxon>
        <taxon>Agaricomycetes</taxon>
        <taxon>Polyporales</taxon>
        <taxon>Polyporaceae</taxon>
        <taxon>Lentinus</taxon>
    </lineage>
</organism>
<name>A0A371CYK1_9APHY</name>
<dbReference type="CDD" id="cd00299">
    <property type="entry name" value="GST_C_family"/>
    <property type="match status" value="1"/>
</dbReference>
<dbReference type="Pfam" id="PF13417">
    <property type="entry name" value="GST_N_3"/>
    <property type="match status" value="1"/>
</dbReference>
<evidence type="ECO:0000313" key="3">
    <source>
        <dbReference type="Proteomes" id="UP000256964"/>
    </source>
</evidence>
<dbReference type="InterPro" id="IPR040079">
    <property type="entry name" value="Glutathione_S-Trfase"/>
</dbReference>
<dbReference type="PANTHER" id="PTHR43968">
    <property type="match status" value="1"/>
</dbReference>
<dbReference type="GO" id="GO:0004364">
    <property type="term" value="F:glutathione transferase activity"/>
    <property type="evidence" value="ECO:0007669"/>
    <property type="project" value="InterPro"/>
</dbReference>
<proteinExistence type="predicted"/>
<dbReference type="PANTHER" id="PTHR43968:SF8">
    <property type="entry name" value="S-TRANSFERASE, PUTATIVE (AFU_ORTHOLOGUE AFUA_2G00590)-RELATED"/>
    <property type="match status" value="1"/>
</dbReference>
<feature type="domain" description="GST N-terminal" evidence="1">
    <location>
        <begin position="3"/>
        <end position="94"/>
    </location>
</feature>
<dbReference type="AlphaFoldDB" id="A0A371CYK1"/>
<dbReference type="Proteomes" id="UP000256964">
    <property type="component" value="Unassembled WGS sequence"/>
</dbReference>
<dbReference type="InterPro" id="IPR050983">
    <property type="entry name" value="GST_Omega/HSP26"/>
</dbReference>
<dbReference type="CDD" id="cd00570">
    <property type="entry name" value="GST_N_family"/>
    <property type="match status" value="1"/>
</dbReference>
<dbReference type="STRING" id="139420.A0A371CYK1"/>
<dbReference type="InterPro" id="IPR004045">
    <property type="entry name" value="Glutathione_S-Trfase_N"/>
</dbReference>
<dbReference type="OrthoDB" id="202840at2759"/>
<reference evidence="2 3" key="1">
    <citation type="journal article" date="2018" name="Biotechnol. Biofuels">
        <title>Integrative visual omics of the white-rot fungus Polyporus brumalis exposes the biotechnological potential of its oxidative enzymes for delignifying raw plant biomass.</title>
        <authorList>
            <person name="Miyauchi S."/>
            <person name="Rancon A."/>
            <person name="Drula E."/>
            <person name="Hage H."/>
            <person name="Chaduli D."/>
            <person name="Favel A."/>
            <person name="Grisel S."/>
            <person name="Henrissat B."/>
            <person name="Herpoel-Gimbert I."/>
            <person name="Ruiz-Duenas F.J."/>
            <person name="Chevret D."/>
            <person name="Hainaut M."/>
            <person name="Lin J."/>
            <person name="Wang M."/>
            <person name="Pangilinan J."/>
            <person name="Lipzen A."/>
            <person name="Lesage-Meessen L."/>
            <person name="Navarro D."/>
            <person name="Riley R."/>
            <person name="Grigoriev I.V."/>
            <person name="Zhou S."/>
            <person name="Raouche S."/>
            <person name="Rosso M.N."/>
        </authorList>
    </citation>
    <scope>NUCLEOTIDE SEQUENCE [LARGE SCALE GENOMIC DNA]</scope>
    <source>
        <strain evidence="2 3">BRFM 1820</strain>
    </source>
</reference>
<dbReference type="InterPro" id="IPR036249">
    <property type="entry name" value="Thioredoxin-like_sf"/>
</dbReference>
<sequence>MPETLTLYTAKVCPYAQRAEIALAEAKVPFTRYEIDLQNKPEWYAPKVNPASKVPAIAYGGPQVPPDQPSPESTKLAESLVLVEFIADLYPNANLLPADPVLRAKARFFIDGVSTKLVPAWHNFLQGKGSVEDLYKAVEYLQEQLPAEGGFAVGQYSIADIAITPFLARARVGLINELGAYPEGEGKKVWEALSSGQGRLARFGKYVTDLLNRDSFKATFDEAYITERQKARYANARAQQ</sequence>